<gene>
    <name evidence="1" type="ORF">AWU67_15570</name>
</gene>
<dbReference type="GO" id="GO:0005829">
    <property type="term" value="C:cytosol"/>
    <property type="evidence" value="ECO:0007669"/>
    <property type="project" value="TreeGrafter"/>
</dbReference>
<accession>A0A0Y0NJU6</accession>
<dbReference type="Gene3D" id="3.40.50.880">
    <property type="match status" value="1"/>
</dbReference>
<dbReference type="KEGG" id="mvd:AWU67_15570"/>
<dbReference type="InterPro" id="IPR011697">
    <property type="entry name" value="Peptidase_C26"/>
</dbReference>
<sequence>MSAPLSKPLIGFSGRRGRAESVGAPRGFHDAPLDIYMSEYTTSVIRAGGMPVNLPMDADASELVDYLDAVVLSGGEDVDPRRYGEAPGPHTGWIDPQRDAFEIALIEAGIARGIPVLGICRGQQLINVALGGSLVQHLVIGEGESHASYAYPRAQRVHPVALEAGSTAAELYGDTVMVNSYHHQAVGRLAPGLQVTGRAPDGVIEAIEHESAAVLGVQWHPEVFGGDPLFDWLVQAAQNAQNTRQKAAA</sequence>
<reference evidence="1 2" key="1">
    <citation type="journal article" date="2016" name="J. Biotechnol.">
        <title>First complete genome sequence of a species in the genus Microterricola, an extremophilic cold active enzyme producing bacterial strain ERGS5:02 isolated from Sikkim Himalaya.</title>
        <authorList>
            <person name="Himanshu"/>
            <person name="Swarnkar M.K."/>
            <person name="Singh D."/>
            <person name="Kumar R."/>
        </authorList>
    </citation>
    <scope>NUCLEOTIDE SEQUENCE [LARGE SCALE GENOMIC DNA]</scope>
    <source>
        <strain evidence="1 2">ERGS5:02</strain>
    </source>
</reference>
<dbReference type="EMBL" id="CP014145">
    <property type="protein sequence ID" value="AMB60040.1"/>
    <property type="molecule type" value="Genomic_DNA"/>
</dbReference>
<dbReference type="SUPFAM" id="SSF52317">
    <property type="entry name" value="Class I glutamine amidotransferase-like"/>
    <property type="match status" value="1"/>
</dbReference>
<dbReference type="PROSITE" id="PS51273">
    <property type="entry name" value="GATASE_TYPE_1"/>
    <property type="match status" value="1"/>
</dbReference>
<organism evidence="1 2">
    <name type="scientific">Microterricola viridarii</name>
    <dbReference type="NCBI Taxonomy" id="412690"/>
    <lineage>
        <taxon>Bacteria</taxon>
        <taxon>Bacillati</taxon>
        <taxon>Actinomycetota</taxon>
        <taxon>Actinomycetes</taxon>
        <taxon>Micrococcales</taxon>
        <taxon>Microbacteriaceae</taxon>
        <taxon>Microterricola</taxon>
    </lineage>
</organism>
<dbReference type="RefSeq" id="WP_067231165.1">
    <property type="nucleotide sequence ID" value="NZ_CP014145.1"/>
</dbReference>
<dbReference type="InterPro" id="IPR029062">
    <property type="entry name" value="Class_I_gatase-like"/>
</dbReference>
<evidence type="ECO:0000313" key="2">
    <source>
        <dbReference type="Proteomes" id="UP000058305"/>
    </source>
</evidence>
<protein>
    <submittedName>
        <fullName evidence="1">Peptidase C26</fullName>
    </submittedName>
</protein>
<dbReference type="AlphaFoldDB" id="A0A0Y0NJU6"/>
<keyword evidence="2" id="KW-1185">Reference proteome</keyword>
<dbReference type="GO" id="GO:0033969">
    <property type="term" value="F:gamma-glutamyl-gamma-aminobutyrate hydrolase activity"/>
    <property type="evidence" value="ECO:0007669"/>
    <property type="project" value="TreeGrafter"/>
</dbReference>
<dbReference type="CDD" id="cd01745">
    <property type="entry name" value="GATase1_2"/>
    <property type="match status" value="1"/>
</dbReference>
<dbReference type="InterPro" id="IPR044668">
    <property type="entry name" value="PuuD-like"/>
</dbReference>
<proteinExistence type="predicted"/>
<dbReference type="PANTHER" id="PTHR43235">
    <property type="entry name" value="GLUTAMINE AMIDOTRANSFERASE PB2B2.05-RELATED"/>
    <property type="match status" value="1"/>
</dbReference>
<evidence type="ECO:0000313" key="1">
    <source>
        <dbReference type="EMBL" id="AMB60040.1"/>
    </source>
</evidence>
<reference evidence="2" key="2">
    <citation type="submission" date="2016-01" db="EMBL/GenBank/DDBJ databases">
        <title>First complete genome sequence of a species in the genus Microterricola, an extremophilic cold active enzyme producing strain ERGS5:02 isolated from Sikkim Himalaya.</title>
        <authorList>
            <person name="Kumar R."/>
            <person name="Singh D."/>
            <person name="Swarnkar M.K."/>
        </authorList>
    </citation>
    <scope>NUCLEOTIDE SEQUENCE [LARGE SCALE GENOMIC DNA]</scope>
    <source>
        <strain evidence="2">ERGS5:02</strain>
    </source>
</reference>
<name>A0A0Y0NJU6_9MICO</name>
<dbReference type="OrthoDB" id="9813383at2"/>
<dbReference type="PANTHER" id="PTHR43235:SF1">
    <property type="entry name" value="GLUTAMINE AMIDOTRANSFERASE PB2B2.05-RELATED"/>
    <property type="match status" value="1"/>
</dbReference>
<dbReference type="Pfam" id="PF07722">
    <property type="entry name" value="Peptidase_C26"/>
    <property type="match status" value="1"/>
</dbReference>
<dbReference type="Proteomes" id="UP000058305">
    <property type="component" value="Chromosome"/>
</dbReference>
<dbReference type="GO" id="GO:0006598">
    <property type="term" value="P:polyamine catabolic process"/>
    <property type="evidence" value="ECO:0007669"/>
    <property type="project" value="TreeGrafter"/>
</dbReference>